<dbReference type="Proteomes" id="UP001279734">
    <property type="component" value="Unassembled WGS sequence"/>
</dbReference>
<evidence type="ECO:0000256" key="4">
    <source>
        <dbReference type="ARBA" id="ARBA00023163"/>
    </source>
</evidence>
<evidence type="ECO:0000256" key="5">
    <source>
        <dbReference type="ARBA" id="ARBA00023242"/>
    </source>
</evidence>
<evidence type="ECO:0000313" key="6">
    <source>
        <dbReference type="EMBL" id="GMH04030.1"/>
    </source>
</evidence>
<sequence>MDTASMLDEAVHYVKFLKSQLQSLKRAAVDRSLVAAAVGDGTGVGNPATMTRGNCIPVMKGYLHHHPGVQNVHQQQQ</sequence>
<comment type="subcellular location">
    <subcellularLocation>
        <location evidence="1">Nucleus</location>
    </subcellularLocation>
</comment>
<comment type="caution">
    <text evidence="6">The sequence shown here is derived from an EMBL/GenBank/DDBJ whole genome shotgun (WGS) entry which is preliminary data.</text>
</comment>
<keyword evidence="5" id="KW-0539">Nucleus</keyword>
<dbReference type="AlphaFoldDB" id="A0AAD3S3Z5"/>
<keyword evidence="4" id="KW-0804">Transcription</keyword>
<reference evidence="6" key="1">
    <citation type="submission" date="2023-05" db="EMBL/GenBank/DDBJ databases">
        <title>Nepenthes gracilis genome sequencing.</title>
        <authorList>
            <person name="Fukushima K."/>
        </authorList>
    </citation>
    <scope>NUCLEOTIDE SEQUENCE</scope>
    <source>
        <strain evidence="6">SING2019-196</strain>
    </source>
</reference>
<keyword evidence="2" id="KW-0805">Transcription regulation</keyword>
<accession>A0AAD3S3Z5</accession>
<dbReference type="InterPro" id="IPR036638">
    <property type="entry name" value="HLH_DNA-bd_sf"/>
</dbReference>
<gene>
    <name evidence="6" type="ORF">Nepgr_005869</name>
</gene>
<dbReference type="EMBL" id="BSYO01000004">
    <property type="protein sequence ID" value="GMH04030.1"/>
    <property type="molecule type" value="Genomic_DNA"/>
</dbReference>
<organism evidence="6 7">
    <name type="scientific">Nepenthes gracilis</name>
    <name type="common">Slender pitcher plant</name>
    <dbReference type="NCBI Taxonomy" id="150966"/>
    <lineage>
        <taxon>Eukaryota</taxon>
        <taxon>Viridiplantae</taxon>
        <taxon>Streptophyta</taxon>
        <taxon>Embryophyta</taxon>
        <taxon>Tracheophyta</taxon>
        <taxon>Spermatophyta</taxon>
        <taxon>Magnoliopsida</taxon>
        <taxon>eudicotyledons</taxon>
        <taxon>Gunneridae</taxon>
        <taxon>Pentapetalae</taxon>
        <taxon>Caryophyllales</taxon>
        <taxon>Nepenthaceae</taxon>
        <taxon>Nepenthes</taxon>
    </lineage>
</organism>
<dbReference type="GO" id="GO:0003700">
    <property type="term" value="F:DNA-binding transcription factor activity"/>
    <property type="evidence" value="ECO:0007669"/>
    <property type="project" value="InterPro"/>
</dbReference>
<dbReference type="SUPFAM" id="SSF47459">
    <property type="entry name" value="HLH, helix-loop-helix DNA-binding domain"/>
    <property type="match status" value="1"/>
</dbReference>
<protein>
    <submittedName>
        <fullName evidence="6">Uncharacterized protein</fullName>
    </submittedName>
</protein>
<evidence type="ECO:0000256" key="2">
    <source>
        <dbReference type="ARBA" id="ARBA00023015"/>
    </source>
</evidence>
<dbReference type="GO" id="GO:0003677">
    <property type="term" value="F:DNA binding"/>
    <property type="evidence" value="ECO:0007669"/>
    <property type="project" value="UniProtKB-KW"/>
</dbReference>
<proteinExistence type="predicted"/>
<keyword evidence="3" id="KW-0238">DNA-binding</keyword>
<evidence type="ECO:0000256" key="1">
    <source>
        <dbReference type="ARBA" id="ARBA00004123"/>
    </source>
</evidence>
<dbReference type="InterPro" id="IPR045843">
    <property type="entry name" value="IND-like"/>
</dbReference>
<evidence type="ECO:0000313" key="7">
    <source>
        <dbReference type="Proteomes" id="UP001279734"/>
    </source>
</evidence>
<keyword evidence="7" id="KW-1185">Reference proteome</keyword>
<evidence type="ECO:0000256" key="3">
    <source>
        <dbReference type="ARBA" id="ARBA00023125"/>
    </source>
</evidence>
<name>A0AAD3S3Z5_NEPGR</name>
<dbReference type="PANTHER" id="PTHR45914">
    <property type="entry name" value="TRANSCRIPTION FACTOR HEC3-RELATED"/>
    <property type="match status" value="1"/>
</dbReference>
<dbReference type="GO" id="GO:0005634">
    <property type="term" value="C:nucleus"/>
    <property type="evidence" value="ECO:0007669"/>
    <property type="project" value="UniProtKB-SubCell"/>
</dbReference>
<dbReference type="PANTHER" id="PTHR45914:SF54">
    <property type="entry name" value="OS08G0471401 PROTEIN"/>
    <property type="match status" value="1"/>
</dbReference>
<dbReference type="GO" id="GO:0046983">
    <property type="term" value="F:protein dimerization activity"/>
    <property type="evidence" value="ECO:0007669"/>
    <property type="project" value="InterPro"/>
</dbReference>